<reference evidence="1 2" key="1">
    <citation type="submission" date="2016-07" db="EMBL/GenBank/DDBJ databases">
        <title>Pervasive Adenine N6-methylation of Active Genes in Fungi.</title>
        <authorList>
            <consortium name="DOE Joint Genome Institute"/>
            <person name="Mondo S.J."/>
            <person name="Dannebaum R.O."/>
            <person name="Kuo R.C."/>
            <person name="Labutti K."/>
            <person name="Haridas S."/>
            <person name="Kuo A."/>
            <person name="Salamov A."/>
            <person name="Ahrendt S.R."/>
            <person name="Lipzen A."/>
            <person name="Sullivan W."/>
            <person name="Andreopoulos W.B."/>
            <person name="Clum A."/>
            <person name="Lindquist E."/>
            <person name="Daum C."/>
            <person name="Ramamoorthy G.K."/>
            <person name="Gryganskyi A."/>
            <person name="Culley D."/>
            <person name="Magnuson J.K."/>
            <person name="James T.Y."/>
            <person name="O'Malley M.A."/>
            <person name="Stajich J.E."/>
            <person name="Spatafora J.W."/>
            <person name="Visel A."/>
            <person name="Grigoriev I.V."/>
        </authorList>
    </citation>
    <scope>NUCLEOTIDE SEQUENCE [LARGE SCALE GENOMIC DNA]</scope>
    <source>
        <strain evidence="1 2">CBS 129021</strain>
    </source>
</reference>
<dbReference type="Proteomes" id="UP000193689">
    <property type="component" value="Unassembled WGS sequence"/>
</dbReference>
<dbReference type="RefSeq" id="XP_040710725.1">
    <property type="nucleotide sequence ID" value="XM_040858877.1"/>
</dbReference>
<comment type="caution">
    <text evidence="1">The sequence shown here is derived from an EMBL/GenBank/DDBJ whole genome shotgun (WGS) entry which is preliminary data.</text>
</comment>
<dbReference type="GeneID" id="63775089"/>
<evidence type="ECO:0000313" key="1">
    <source>
        <dbReference type="EMBL" id="ORY57475.1"/>
    </source>
</evidence>
<dbReference type="AlphaFoldDB" id="A0A1Y2DFK9"/>
<keyword evidence="2" id="KW-1185">Reference proteome</keyword>
<evidence type="ECO:0000313" key="2">
    <source>
        <dbReference type="Proteomes" id="UP000193689"/>
    </source>
</evidence>
<proteinExistence type="predicted"/>
<dbReference type="InParanoid" id="A0A1Y2DFK9"/>
<protein>
    <submittedName>
        <fullName evidence="1">Uncharacterized protein</fullName>
    </submittedName>
</protein>
<dbReference type="STRING" id="1141098.A0A1Y2DFK9"/>
<accession>A0A1Y2DFK9</accession>
<gene>
    <name evidence="1" type="ORF">BCR38DRAFT_413872</name>
</gene>
<dbReference type="OrthoDB" id="3438093at2759"/>
<organism evidence="1 2">
    <name type="scientific">Pseudomassariella vexata</name>
    <dbReference type="NCBI Taxonomy" id="1141098"/>
    <lineage>
        <taxon>Eukaryota</taxon>
        <taxon>Fungi</taxon>
        <taxon>Dikarya</taxon>
        <taxon>Ascomycota</taxon>
        <taxon>Pezizomycotina</taxon>
        <taxon>Sordariomycetes</taxon>
        <taxon>Xylariomycetidae</taxon>
        <taxon>Amphisphaeriales</taxon>
        <taxon>Pseudomassariaceae</taxon>
        <taxon>Pseudomassariella</taxon>
    </lineage>
</organism>
<dbReference type="EMBL" id="MCFJ01000019">
    <property type="protein sequence ID" value="ORY57475.1"/>
    <property type="molecule type" value="Genomic_DNA"/>
</dbReference>
<sequence>MCFVEYISYYCGHSTVPVHRICPMTTHKHSNPVCPNPVQRPTEVSFMCPACTRILHGRWVEIIMYEHRWMHERGTCGCPVQFPGLQQPRMVGKDVGNPSTHEINRDNLKLQQKRQPQIVVSDVTNGTSQEANKGGLQNFGSISMLTTSGDGTRYSPAEGKKPAPQPHVISWGSLPPILEVKEDASDTYKPQINMRLASQYGIEWMPDHYELHESGKCHCPVRFETYQPHDLPEAFELSKMEDQADSDTGAPSIQMPQTVIPKEKVRYMDVVIWTVNENTPEGERKIPWPQRPEDYGFRSVAEARVCLGMQLGRQDPINSLPVYGGSSRGGDIPAAVDDAVRESIEWDIEIAGGDLRPHGLTSVRLSQHGDPIVGWPIGAGPEGGIENSHASSWYSCGISRPKLRRSKSWT</sequence>
<name>A0A1Y2DFK9_9PEZI</name>